<sequence length="134" mass="14854">MRVLTALSRRPAAARCRSAAPSPLAPFDERDTVMITEIRRLTDDRSFATEVVVDLDVGTRADRDLATIAAELRPVLADSFRISWGLAHLHRITQLPHGYVQIAVRFSDTDENITREIAGNDPADRLVGHLTGPR</sequence>
<organism evidence="1 2">
    <name type="scientific">Actinotalea ferrariae CF5-4</name>
    <dbReference type="NCBI Taxonomy" id="948458"/>
    <lineage>
        <taxon>Bacteria</taxon>
        <taxon>Bacillati</taxon>
        <taxon>Actinomycetota</taxon>
        <taxon>Actinomycetes</taxon>
        <taxon>Micrococcales</taxon>
        <taxon>Cellulomonadaceae</taxon>
        <taxon>Actinotalea</taxon>
    </lineage>
</organism>
<protein>
    <submittedName>
        <fullName evidence="1">Uncharacterized protein</fullName>
    </submittedName>
</protein>
<dbReference type="AlphaFoldDB" id="A0A021VRE0"/>
<accession>A0A021VRE0</accession>
<reference evidence="1 2" key="1">
    <citation type="submission" date="2014-01" db="EMBL/GenBank/DDBJ databases">
        <title>Actinotalea ferrariae CF5-4.</title>
        <authorList>
            <person name="Chen F."/>
            <person name="Li Y."/>
            <person name="Wang G."/>
        </authorList>
    </citation>
    <scope>NUCLEOTIDE SEQUENCE [LARGE SCALE GENOMIC DNA]</scope>
    <source>
        <strain evidence="1 2">CF5-4</strain>
    </source>
</reference>
<dbReference type="EMBL" id="AXCW01000204">
    <property type="protein sequence ID" value="EYR62615.1"/>
    <property type="molecule type" value="Genomic_DNA"/>
</dbReference>
<name>A0A021VRE0_9CELL</name>
<evidence type="ECO:0000313" key="2">
    <source>
        <dbReference type="Proteomes" id="UP000019753"/>
    </source>
</evidence>
<dbReference type="Proteomes" id="UP000019753">
    <property type="component" value="Unassembled WGS sequence"/>
</dbReference>
<gene>
    <name evidence="1" type="ORF">N866_06830</name>
</gene>
<evidence type="ECO:0000313" key="1">
    <source>
        <dbReference type="EMBL" id="EYR62615.1"/>
    </source>
</evidence>
<keyword evidence="2" id="KW-1185">Reference proteome</keyword>
<proteinExistence type="predicted"/>
<comment type="caution">
    <text evidence="1">The sequence shown here is derived from an EMBL/GenBank/DDBJ whole genome shotgun (WGS) entry which is preliminary data.</text>
</comment>